<sequence>MNLTEKVNKLIELVESEGVFTENLKPVTVVGKITTSAQQLFPKDKDKDFLQIIQDTYIKILTKKGIPPIKARQSWVVASGGDFEGYIRNHVNYEDKN</sequence>
<dbReference type="AlphaFoldDB" id="A0A1F7Z4R5"/>
<evidence type="ECO:0000313" key="1">
    <source>
        <dbReference type="EMBL" id="OGM34673.1"/>
    </source>
</evidence>
<dbReference type="Proteomes" id="UP000177169">
    <property type="component" value="Unassembled WGS sequence"/>
</dbReference>
<gene>
    <name evidence="1" type="ORF">A3D01_04065</name>
</gene>
<dbReference type="STRING" id="1802505.A3D01_04065"/>
<reference evidence="1 2" key="1">
    <citation type="journal article" date="2016" name="Nat. Commun.">
        <title>Thousands of microbial genomes shed light on interconnected biogeochemical processes in an aquifer system.</title>
        <authorList>
            <person name="Anantharaman K."/>
            <person name="Brown C.T."/>
            <person name="Hug L.A."/>
            <person name="Sharon I."/>
            <person name="Castelle C.J."/>
            <person name="Probst A.J."/>
            <person name="Thomas B.C."/>
            <person name="Singh A."/>
            <person name="Wilkins M.J."/>
            <person name="Karaoz U."/>
            <person name="Brodie E.L."/>
            <person name="Williams K.H."/>
            <person name="Hubbard S.S."/>
            <person name="Banfield J.F."/>
        </authorList>
    </citation>
    <scope>NUCLEOTIDE SEQUENCE [LARGE SCALE GENOMIC DNA]</scope>
</reference>
<evidence type="ECO:0000313" key="2">
    <source>
        <dbReference type="Proteomes" id="UP000177169"/>
    </source>
</evidence>
<accession>A0A1F7Z4R5</accession>
<name>A0A1F7Z4R5_9BACT</name>
<protein>
    <submittedName>
        <fullName evidence="1">Uncharacterized protein</fullName>
    </submittedName>
</protein>
<organism evidence="1 2">
    <name type="scientific">Candidatus Woesebacteria bacterium RIFCSPHIGHO2_02_FULL_39_13</name>
    <dbReference type="NCBI Taxonomy" id="1802505"/>
    <lineage>
        <taxon>Bacteria</taxon>
        <taxon>Candidatus Woeseibacteriota</taxon>
    </lineage>
</organism>
<proteinExistence type="predicted"/>
<comment type="caution">
    <text evidence="1">The sequence shown here is derived from an EMBL/GenBank/DDBJ whole genome shotgun (WGS) entry which is preliminary data.</text>
</comment>
<dbReference type="EMBL" id="MGGR01000003">
    <property type="protein sequence ID" value="OGM34673.1"/>
    <property type="molecule type" value="Genomic_DNA"/>
</dbReference>